<feature type="domain" description="Penicillin-binding protein transpeptidase" evidence="18">
    <location>
        <begin position="458"/>
        <end position="705"/>
    </location>
</feature>
<keyword evidence="10" id="KW-0133">Cell shape</keyword>
<keyword evidence="8" id="KW-0808">Transferase</keyword>
<evidence type="ECO:0000256" key="15">
    <source>
        <dbReference type="ARBA" id="ARBA00034000"/>
    </source>
</evidence>
<comment type="similarity">
    <text evidence="3">In the N-terminal section; belongs to the glycosyltransferase 51 family.</text>
</comment>
<evidence type="ECO:0000256" key="10">
    <source>
        <dbReference type="ARBA" id="ARBA00022960"/>
    </source>
</evidence>
<evidence type="ECO:0000259" key="18">
    <source>
        <dbReference type="Pfam" id="PF00905"/>
    </source>
</evidence>
<sequence>MTEKTKKKIIKWFWIIIIAPFALVLVLLLLVGIFAKIPSFDELEHPDSKLATQVMADNGEVLTTFHIENRTYVAYEELSPNLVNATVATEDARFYKHSGIDMKGLARVFVKTLLLHDYSQGGGSTVTQQLAKTLYPRREVNSRIPGWSKVVMVGIKLKEWITAVKLERDYTKNEIMDMYLNSIFFGSGAYGVKAASETFFAKDPSSLTIEEAATLVGMVNKPTRYNPAMNPENSLKRRNFVISQMAKNGFITNAERDSIQKIPITLTYQVQDHNAGHAPYFRDMLRRDFNAEKPRRSDYLYDDEYSADSLRWENDPVYGWLTKNRKPDGSGYNLDSDGLRIYTTVSYKMQQYAEEAVAEHLGNNLQKSFDSELRWKTNRPFANEVDQATVDLLMKQARRWSDRYRLQKKDGVSEAEILASFRKPVKMRVFSWNKQGYVDTTMTPDDSIRYYKGILRAGFVAIEPGTGHIKAYVGGPNYRYFKYDNCRQGKRQVGSTIKPFLYSLAIQEGLTPCDEVVCLPQTFVLFDGTTWTPRSTDKEEDLGRVVTLRWGLAHSSNNISAYLMKELGPEGMVNMIHQMGVTSHVDPVYSICVGAAEVEVYNMVSAYNAFPSGGTYIYPQYVSRIEDADGKVLDEFTTQRRDAISFTTAATMVNMMEGVVNNGTANRLRSVYGLKGEIAGKTGTTNDNSDGWFIGYTPYITAGVWVGGEDRQVHFNSIALGGGSNMALPIWGIWMTKCLADPSLGFNDEDRFPEPPGGAMSMDCDVDKGMFLGGYGDENVDSSTEEKNEESYFFN</sequence>
<dbReference type="InterPro" id="IPR050396">
    <property type="entry name" value="Glycosyltr_51/Transpeptidase"/>
</dbReference>
<dbReference type="InterPro" id="IPR001460">
    <property type="entry name" value="PCN-bd_Tpept"/>
</dbReference>
<accession>A0A0H3U7N1</accession>
<evidence type="ECO:0000256" key="13">
    <source>
        <dbReference type="ARBA" id="ARBA00023268"/>
    </source>
</evidence>
<evidence type="ECO:0000256" key="3">
    <source>
        <dbReference type="ARBA" id="ARBA00007739"/>
    </source>
</evidence>
<comment type="catalytic activity">
    <reaction evidence="16">
        <text>[GlcNAc-(1-&gt;4)-Mur2Ac(oyl-L-Ala-gamma-D-Glu-L-Lys-D-Ala-D-Ala)](n)-di-trans,octa-cis-undecaprenyl diphosphate + beta-D-GlcNAc-(1-&gt;4)-Mur2Ac(oyl-L-Ala-gamma-D-Glu-L-Lys-D-Ala-D-Ala)-di-trans,octa-cis-undecaprenyl diphosphate = [GlcNAc-(1-&gt;4)-Mur2Ac(oyl-L-Ala-gamma-D-Glu-L-Lys-D-Ala-D-Ala)](n+1)-di-trans,octa-cis-undecaprenyl diphosphate + di-trans,octa-cis-undecaprenyl diphosphate + H(+)</text>
        <dbReference type="Rhea" id="RHEA:23708"/>
        <dbReference type="Rhea" id="RHEA-COMP:9602"/>
        <dbReference type="Rhea" id="RHEA-COMP:9603"/>
        <dbReference type="ChEBI" id="CHEBI:15378"/>
        <dbReference type="ChEBI" id="CHEBI:58405"/>
        <dbReference type="ChEBI" id="CHEBI:60033"/>
        <dbReference type="ChEBI" id="CHEBI:78435"/>
        <dbReference type="EC" id="2.4.99.28"/>
    </reaction>
</comment>
<comment type="similarity">
    <text evidence="2">In the C-terminal section; belongs to the transpeptidase family.</text>
</comment>
<evidence type="ECO:0000256" key="9">
    <source>
        <dbReference type="ARBA" id="ARBA00022801"/>
    </source>
</evidence>
<dbReference type="FunFam" id="1.10.3810.10:FF:000001">
    <property type="entry name" value="Penicillin-binding protein 1A"/>
    <property type="match status" value="1"/>
</dbReference>
<keyword evidence="4" id="KW-1003">Cell membrane</keyword>
<evidence type="ECO:0000256" key="16">
    <source>
        <dbReference type="ARBA" id="ARBA00049902"/>
    </source>
</evidence>
<dbReference type="GO" id="GO:0009252">
    <property type="term" value="P:peptidoglycan biosynthetic process"/>
    <property type="evidence" value="ECO:0007669"/>
    <property type="project" value="UniProtKB-KW"/>
</dbReference>
<keyword evidence="17" id="KW-1133">Transmembrane helix</keyword>
<proteinExistence type="inferred from homology"/>
<dbReference type="GO" id="GO:0006508">
    <property type="term" value="P:proteolysis"/>
    <property type="evidence" value="ECO:0007669"/>
    <property type="project" value="UniProtKB-KW"/>
</dbReference>
<name>A0A0H3U7N1_9BACT</name>
<dbReference type="Gene3D" id="3.40.710.10">
    <property type="entry name" value="DD-peptidase/beta-lactamase superfamily"/>
    <property type="match status" value="1"/>
</dbReference>
<evidence type="ECO:0000256" key="1">
    <source>
        <dbReference type="ARBA" id="ARBA00004236"/>
    </source>
</evidence>
<keyword evidence="12 17" id="KW-0472">Membrane</keyword>
<keyword evidence="5" id="KW-0121">Carboxypeptidase</keyword>
<dbReference type="InterPro" id="IPR001264">
    <property type="entry name" value="Glyco_trans_51"/>
</dbReference>
<evidence type="ECO:0000256" key="14">
    <source>
        <dbReference type="ARBA" id="ARBA00023316"/>
    </source>
</evidence>
<evidence type="ECO:0000256" key="4">
    <source>
        <dbReference type="ARBA" id="ARBA00022475"/>
    </source>
</evidence>
<keyword evidence="11" id="KW-0573">Peptidoglycan synthesis</keyword>
<dbReference type="GO" id="GO:0008658">
    <property type="term" value="F:penicillin binding"/>
    <property type="evidence" value="ECO:0007669"/>
    <property type="project" value="InterPro"/>
</dbReference>
<dbReference type="InterPro" id="IPR023346">
    <property type="entry name" value="Lysozyme-like_dom_sf"/>
</dbReference>
<dbReference type="SUPFAM" id="SSF53955">
    <property type="entry name" value="Lysozyme-like"/>
    <property type="match status" value="1"/>
</dbReference>
<evidence type="ECO:0000256" key="17">
    <source>
        <dbReference type="SAM" id="Phobius"/>
    </source>
</evidence>
<dbReference type="AlphaFoldDB" id="A0A0H3U7N1"/>
<keyword evidence="6" id="KW-0645">Protease</keyword>
<evidence type="ECO:0000256" key="8">
    <source>
        <dbReference type="ARBA" id="ARBA00022679"/>
    </source>
</evidence>
<keyword evidence="14" id="KW-0961">Cell wall biogenesis/degradation</keyword>
<evidence type="ECO:0000256" key="2">
    <source>
        <dbReference type="ARBA" id="ARBA00007090"/>
    </source>
</evidence>
<comment type="catalytic activity">
    <reaction evidence="15">
        <text>Preferential cleavage: (Ac)2-L-Lys-D-Ala-|-D-Ala. Also transpeptidation of peptidyl-alanyl moieties that are N-acyl substituents of D-alanine.</text>
        <dbReference type="EC" id="3.4.16.4"/>
    </reaction>
</comment>
<keyword evidence="17" id="KW-0812">Transmembrane</keyword>
<keyword evidence="9" id="KW-0378">Hydrolase</keyword>
<evidence type="ECO:0000256" key="5">
    <source>
        <dbReference type="ARBA" id="ARBA00022645"/>
    </source>
</evidence>
<dbReference type="InterPro" id="IPR036950">
    <property type="entry name" value="PBP_transglycosylase"/>
</dbReference>
<feature type="domain" description="Glycosyl transferase family 51" evidence="19">
    <location>
        <begin position="59"/>
        <end position="245"/>
    </location>
</feature>
<dbReference type="PANTHER" id="PTHR32282">
    <property type="entry name" value="BINDING PROTEIN TRANSPEPTIDASE, PUTATIVE-RELATED"/>
    <property type="match status" value="1"/>
</dbReference>
<dbReference type="SUPFAM" id="SSF56601">
    <property type="entry name" value="beta-lactamase/transpeptidase-like"/>
    <property type="match status" value="1"/>
</dbReference>
<dbReference type="Pfam" id="PF00905">
    <property type="entry name" value="Transpeptidase"/>
    <property type="match status" value="1"/>
</dbReference>
<evidence type="ECO:0000256" key="6">
    <source>
        <dbReference type="ARBA" id="ARBA00022670"/>
    </source>
</evidence>
<dbReference type="InterPro" id="IPR012338">
    <property type="entry name" value="Beta-lactam/transpept-like"/>
</dbReference>
<evidence type="ECO:0000256" key="11">
    <source>
        <dbReference type="ARBA" id="ARBA00022984"/>
    </source>
</evidence>
<feature type="transmembrane region" description="Helical" evidence="17">
    <location>
        <begin position="12"/>
        <end position="35"/>
    </location>
</feature>
<evidence type="ECO:0000256" key="7">
    <source>
        <dbReference type="ARBA" id="ARBA00022676"/>
    </source>
</evidence>
<keyword evidence="13" id="KW-0511">Multifunctional enzyme</keyword>
<dbReference type="GO" id="GO:0008360">
    <property type="term" value="P:regulation of cell shape"/>
    <property type="evidence" value="ECO:0007669"/>
    <property type="project" value="UniProtKB-KW"/>
</dbReference>
<dbReference type="PANTHER" id="PTHR32282:SF11">
    <property type="entry name" value="PENICILLIN-BINDING PROTEIN 1B"/>
    <property type="match status" value="1"/>
</dbReference>
<protein>
    <submittedName>
        <fullName evidence="20">Uncharacterized protein</fullName>
    </submittedName>
</protein>
<evidence type="ECO:0000259" key="19">
    <source>
        <dbReference type="Pfam" id="PF00912"/>
    </source>
</evidence>
<organism evidence="20">
    <name type="scientific">uncultured bacterium fosmid pJB28H11</name>
    <dbReference type="NCBI Taxonomy" id="1478062"/>
    <lineage>
        <taxon>Bacteria</taxon>
        <taxon>environmental samples</taxon>
    </lineage>
</organism>
<evidence type="ECO:0000256" key="12">
    <source>
        <dbReference type="ARBA" id="ARBA00023136"/>
    </source>
</evidence>
<comment type="subcellular location">
    <subcellularLocation>
        <location evidence="1">Cell membrane</location>
    </subcellularLocation>
</comment>
<dbReference type="GO" id="GO:0009002">
    <property type="term" value="F:serine-type D-Ala-D-Ala carboxypeptidase activity"/>
    <property type="evidence" value="ECO:0007669"/>
    <property type="project" value="UniProtKB-EC"/>
</dbReference>
<dbReference type="Pfam" id="PF00912">
    <property type="entry name" value="Transgly"/>
    <property type="match status" value="1"/>
</dbReference>
<evidence type="ECO:0000313" key="20">
    <source>
        <dbReference type="EMBL" id="AIF26485.1"/>
    </source>
</evidence>
<keyword evidence="7" id="KW-0328">Glycosyltransferase</keyword>
<dbReference type="Gene3D" id="1.10.3810.10">
    <property type="entry name" value="Biosynthetic peptidoglycan transglycosylase-like"/>
    <property type="match status" value="1"/>
</dbReference>
<reference evidence="20" key="1">
    <citation type="submission" date="2013-08" db="EMBL/GenBank/DDBJ databases">
        <title>Comparison of modified E. coli strains.</title>
        <authorList>
            <person name="Juergensen J."/>
            <person name="Bonge A."/>
            <person name="Streit W.R."/>
        </authorList>
    </citation>
    <scope>NUCLEOTIDE SEQUENCE</scope>
</reference>
<dbReference type="EMBL" id="KF540234">
    <property type="protein sequence ID" value="AIF26485.1"/>
    <property type="molecule type" value="Genomic_DNA"/>
</dbReference>
<dbReference type="GO" id="GO:0030288">
    <property type="term" value="C:outer membrane-bounded periplasmic space"/>
    <property type="evidence" value="ECO:0007669"/>
    <property type="project" value="TreeGrafter"/>
</dbReference>
<dbReference type="GO" id="GO:0005886">
    <property type="term" value="C:plasma membrane"/>
    <property type="evidence" value="ECO:0007669"/>
    <property type="project" value="UniProtKB-SubCell"/>
</dbReference>
<dbReference type="GO" id="GO:0008955">
    <property type="term" value="F:peptidoglycan glycosyltransferase activity"/>
    <property type="evidence" value="ECO:0007669"/>
    <property type="project" value="UniProtKB-EC"/>
</dbReference>
<dbReference type="GO" id="GO:0071555">
    <property type="term" value="P:cell wall organization"/>
    <property type="evidence" value="ECO:0007669"/>
    <property type="project" value="UniProtKB-KW"/>
</dbReference>